<dbReference type="GO" id="GO:0008270">
    <property type="term" value="F:zinc ion binding"/>
    <property type="evidence" value="ECO:0007669"/>
    <property type="project" value="InterPro"/>
</dbReference>
<dbReference type="Proteomes" id="UP000288603">
    <property type="component" value="Unassembled WGS sequence"/>
</dbReference>
<evidence type="ECO:0000256" key="1">
    <source>
        <dbReference type="ARBA" id="ARBA00023450"/>
    </source>
</evidence>
<feature type="domain" description="HNH nuclease" evidence="3">
    <location>
        <begin position="394"/>
        <end position="446"/>
    </location>
</feature>
<comment type="caution">
    <text evidence="4">The sequence shown here is derived from an EMBL/GenBank/DDBJ whole genome shotgun (WGS) entry which is preliminary data.</text>
</comment>
<organism evidence="4 5">
    <name type="scientific">Labedella populi</name>
    <dbReference type="NCBI Taxonomy" id="2498850"/>
    <lineage>
        <taxon>Bacteria</taxon>
        <taxon>Bacillati</taxon>
        <taxon>Actinomycetota</taxon>
        <taxon>Actinomycetes</taxon>
        <taxon>Micrococcales</taxon>
        <taxon>Microbacteriaceae</taxon>
        <taxon>Labedella</taxon>
    </lineage>
</organism>
<gene>
    <name evidence="4" type="ORF">ELQ92_08030</name>
</gene>
<dbReference type="GO" id="GO:0004519">
    <property type="term" value="F:endonuclease activity"/>
    <property type="evidence" value="ECO:0007669"/>
    <property type="project" value="UniProtKB-KW"/>
</dbReference>
<keyword evidence="5" id="KW-1185">Reference proteome</keyword>
<keyword evidence="4" id="KW-0540">Nuclease</keyword>
<evidence type="ECO:0000313" key="5">
    <source>
        <dbReference type="Proteomes" id="UP000288603"/>
    </source>
</evidence>
<comment type="similarity">
    <text evidence="1">Belongs to the Rv1128c/1148c/1588c/1702c/1945/3466 family.</text>
</comment>
<sequence>MHRGMLAGASEHSTAVAADSVAPALAGPSVGAEPPRSDDTAVLTRLSVDELVESVLGVDREIAALHAQSTRLLAELHRRGVEAGAEHAVHDPRADRRSSDTGDREADVREQLGARIVVAEIAVARRMSEASIRIQLDEASRLAALPAVLAALDDGLLSPAHARALADGVSEVPLPLRARFENLVLPSALGGTPAAARRRARAVRERLHPQSIEIRAALRRGERRFVFEPDRDGMAWLHLHLPCVDARAAYERVDAAARSLAGAPHDPRGVGQIRADVATELLLFGDVHGDSAAGSPARPIAGPALRARRDEAERLPGRGGRYARFRPTVNVTVPVLALLGRSDEPANLEGYGPIPLGVAEEIAASAPSLTRILTHPETGTVLSVGRTSYTVPADLRRFVRLRDESCRFPGCERSAGACDIDHTRAWEHGGETAHDNLACLCRSHHRLKHASTWQVERPPGHPSVLRWTSPYGRVVTDSADPPF</sequence>
<dbReference type="GO" id="GO:0003676">
    <property type="term" value="F:nucleic acid binding"/>
    <property type="evidence" value="ECO:0007669"/>
    <property type="project" value="InterPro"/>
</dbReference>
<dbReference type="InterPro" id="IPR002711">
    <property type="entry name" value="HNH"/>
</dbReference>
<dbReference type="InterPro" id="IPR003870">
    <property type="entry name" value="DUF222"/>
</dbReference>
<name>A0A3S4APK9_9MICO</name>
<dbReference type="EMBL" id="RZNC01000002">
    <property type="protein sequence ID" value="RWZ64676.1"/>
    <property type="molecule type" value="Genomic_DNA"/>
</dbReference>
<protein>
    <submittedName>
        <fullName evidence="4">HNH endonuclease</fullName>
    </submittedName>
</protein>
<evidence type="ECO:0000259" key="3">
    <source>
        <dbReference type="SMART" id="SM00507"/>
    </source>
</evidence>
<dbReference type="Pfam" id="PF01844">
    <property type="entry name" value="HNH"/>
    <property type="match status" value="1"/>
</dbReference>
<keyword evidence="4" id="KW-0378">Hydrolase</keyword>
<proteinExistence type="inferred from homology"/>
<accession>A0A3S4APK9</accession>
<dbReference type="CDD" id="cd00085">
    <property type="entry name" value="HNHc"/>
    <property type="match status" value="1"/>
</dbReference>
<dbReference type="InterPro" id="IPR003615">
    <property type="entry name" value="HNH_nuc"/>
</dbReference>
<dbReference type="RefSeq" id="WP_128498453.1">
    <property type="nucleotide sequence ID" value="NZ_RZNC01000002.1"/>
</dbReference>
<dbReference type="AlphaFoldDB" id="A0A3S4APK9"/>
<feature type="region of interest" description="Disordered" evidence="2">
    <location>
        <begin position="83"/>
        <end position="107"/>
    </location>
</feature>
<reference evidence="4 5" key="1">
    <citation type="submission" date="2018-12" db="EMBL/GenBank/DDBJ databases">
        <authorList>
            <person name="Li F."/>
        </authorList>
    </citation>
    <scope>NUCLEOTIDE SEQUENCE [LARGE SCALE GENOMIC DNA]</scope>
    <source>
        <strain evidence="4 5">8H24J-4-2</strain>
    </source>
</reference>
<dbReference type="Pfam" id="PF02720">
    <property type="entry name" value="DUF222"/>
    <property type="match status" value="1"/>
</dbReference>
<keyword evidence="4" id="KW-0255">Endonuclease</keyword>
<dbReference type="SMART" id="SM00507">
    <property type="entry name" value="HNHc"/>
    <property type="match status" value="1"/>
</dbReference>
<evidence type="ECO:0000256" key="2">
    <source>
        <dbReference type="SAM" id="MobiDB-lite"/>
    </source>
</evidence>
<dbReference type="OrthoDB" id="3261064at2"/>
<dbReference type="Gene3D" id="1.10.30.50">
    <property type="match status" value="1"/>
</dbReference>
<evidence type="ECO:0000313" key="4">
    <source>
        <dbReference type="EMBL" id="RWZ64676.1"/>
    </source>
</evidence>